<dbReference type="InterPro" id="IPR011009">
    <property type="entry name" value="Kinase-like_dom_sf"/>
</dbReference>
<evidence type="ECO:0000256" key="5">
    <source>
        <dbReference type="ARBA" id="ARBA00022729"/>
    </source>
</evidence>
<dbReference type="GO" id="GO:0005524">
    <property type="term" value="F:ATP binding"/>
    <property type="evidence" value="ECO:0007669"/>
    <property type="project" value="InterPro"/>
</dbReference>
<organism evidence="12 13">
    <name type="scientific">Thanatephorus cucumeris (strain AG1-IA)</name>
    <name type="common">Rice sheath blight fungus</name>
    <name type="synonym">Rhizoctonia solani</name>
    <dbReference type="NCBI Taxonomy" id="983506"/>
    <lineage>
        <taxon>Eukaryota</taxon>
        <taxon>Fungi</taxon>
        <taxon>Dikarya</taxon>
        <taxon>Basidiomycota</taxon>
        <taxon>Agaricomycotina</taxon>
        <taxon>Agaricomycetes</taxon>
        <taxon>Cantharellales</taxon>
        <taxon>Ceratobasidiaceae</taxon>
        <taxon>Rhizoctonia</taxon>
        <taxon>Rhizoctonia solani AG-1</taxon>
    </lineage>
</organism>
<evidence type="ECO:0000259" key="11">
    <source>
        <dbReference type="PROSITE" id="PS51760"/>
    </source>
</evidence>
<accession>L8WU82</accession>
<gene>
    <name evidence="12" type="ORF">AG1IA_05638</name>
</gene>
<dbReference type="InterPro" id="IPR001000">
    <property type="entry name" value="GH10_dom"/>
</dbReference>
<dbReference type="HOGENOM" id="CLU_277875_0_0_1"/>
<evidence type="ECO:0000259" key="10">
    <source>
        <dbReference type="PROSITE" id="PS50011"/>
    </source>
</evidence>
<keyword evidence="13" id="KW-1185">Reference proteome</keyword>
<evidence type="ECO:0000256" key="9">
    <source>
        <dbReference type="ARBA" id="ARBA00023326"/>
    </source>
</evidence>
<sequence>MDRQKLLPLENIARTSEVRRALTTLRSQVTNHSSWDLQRFVLFEYAIVKWQRLTIGEERAHSPSHRGINASKVAMYGLNPIAKTSRWHLAMIFNPLMCRQLRDDALTSHTFRLSSRAWTYKMPRLYETTSGTKRTLLPTTSCLQGKGWTGGTTCDAGSYCQAQDKTTGVPGTASGTTTSGAATPTSTALRGLHALAKSKGRYFGTATDQLWNINDAAYLSLTGNPSEFGMNTPGNQLKWDATERSRGSFTYTYADYEVSWAKNHSQAIRGHTLGGFNIKILAQPTPIVGLQRGIQQCDPDLDYAEPYLECYGTVGNRDVVNEMFNDDGTWRSSVFYNTIGPSFVAVALRAARATDAKAKLYLNEYNTDWVGAKSNAMYNLAKDLVGQGVPLDGIGFHPEAHLVVNSFERSFQTNYQRFADLKLDVAITELDIRMTLPATSALLTAQAENYKYVMNSCLAVSRCVGVTTWDTSDDVSPNRSLAKLGRLERLMRWVESIRGSLVHSLVQVTLYFSTATRNPSRHITQSLMRWLLRPFRHSPESFIPAVPRCRRGRMHVAMGHPTIVVCHRPALPPGCGTGSGMPIFGCFALSALCGPTNAQLDISHAHVSGAFKAPRKARTPDEEFFVTFGWPAGLPFEVHQHQIEHIRSCAVELYDVTLRELGGAVDWRSELGVSIDSIKLHVYFFLCNGSKFINGFINLGTLIKSAGSPRTGPREVTEQHTHLYGFGKDFQVRWLCVIVQEDVYERARALDLAALEVTLGIICKTPEDLDVLKREDKLLVQWFMQHLQRKIATTPGHLTEPYLSAMLGIHRRTRYLPPLSDLAHEISKRDTFPFMRGGQSDIWRGTWLGLPVALKLVRTITRRSGATVRGISLDPESKDDQDDNDTVCPGGDAVRAFKREAEIWRQLMHDNVHPFLGVWVNMDDVYLVSPFMERGDAAEWVRNRNDVDRLKLVSPPKCPLRQKPSVCADLPAAVMVLLGRWVCVRRTLATAAIGQCVLEGLTLTPVSQQLGVAGATRWMARELLLPTPLPALPDSDSSSRVEEAESDATVTRETDIWSWGMTALEAMTAQPPYSHRRRDTQVMLDIIGGVLPTRPRTGFLSEPKGDALWALMERCWKADPRERPSSSEIVAEMWKLQGRG</sequence>
<evidence type="ECO:0000256" key="3">
    <source>
        <dbReference type="ARBA" id="ARBA00012590"/>
    </source>
</evidence>
<dbReference type="EC" id="3.2.1.8" evidence="3"/>
<evidence type="ECO:0000313" key="13">
    <source>
        <dbReference type="Proteomes" id="UP000011668"/>
    </source>
</evidence>
<comment type="similarity">
    <text evidence="2">Belongs to the glycosyl hydrolase 10 (cellulase F) family.</text>
</comment>
<name>L8WU82_THACA</name>
<dbReference type="SUPFAM" id="SSF56112">
    <property type="entry name" value="Protein kinase-like (PK-like)"/>
    <property type="match status" value="1"/>
</dbReference>
<keyword evidence="4" id="KW-0858">Xylan degradation</keyword>
<evidence type="ECO:0000256" key="1">
    <source>
        <dbReference type="ARBA" id="ARBA00000681"/>
    </source>
</evidence>
<dbReference type="PANTHER" id="PTHR31490:SF88">
    <property type="entry name" value="BETA-XYLANASE"/>
    <property type="match status" value="1"/>
</dbReference>
<evidence type="ECO:0000256" key="6">
    <source>
        <dbReference type="ARBA" id="ARBA00022801"/>
    </source>
</evidence>
<comment type="caution">
    <text evidence="12">The sequence shown here is derived from an EMBL/GenBank/DDBJ whole genome shotgun (WGS) entry which is preliminary data.</text>
</comment>
<dbReference type="STRING" id="983506.L8WU82"/>
<dbReference type="InterPro" id="IPR017853">
    <property type="entry name" value="GH"/>
</dbReference>
<dbReference type="PROSITE" id="PS50011">
    <property type="entry name" value="PROTEIN_KINASE_DOM"/>
    <property type="match status" value="1"/>
</dbReference>
<reference evidence="12 13" key="1">
    <citation type="journal article" date="2013" name="Nat. Commun.">
        <title>The evolution and pathogenic mechanisms of the rice sheath blight pathogen.</title>
        <authorList>
            <person name="Zheng A."/>
            <person name="Lin R."/>
            <person name="Xu L."/>
            <person name="Qin P."/>
            <person name="Tang C."/>
            <person name="Ai P."/>
            <person name="Zhang D."/>
            <person name="Liu Y."/>
            <person name="Sun Z."/>
            <person name="Feng H."/>
            <person name="Wang Y."/>
            <person name="Chen Y."/>
            <person name="Liang X."/>
            <person name="Fu R."/>
            <person name="Li Q."/>
            <person name="Zhang J."/>
            <person name="Yu X."/>
            <person name="Xie Z."/>
            <person name="Ding L."/>
            <person name="Guan P."/>
            <person name="Tang J."/>
            <person name="Liang Y."/>
            <person name="Wang S."/>
            <person name="Deng Q."/>
            <person name="Li S."/>
            <person name="Zhu J."/>
            <person name="Wang L."/>
            <person name="Liu H."/>
            <person name="Li P."/>
        </authorList>
    </citation>
    <scope>NUCLEOTIDE SEQUENCE [LARGE SCALE GENOMIC DNA]</scope>
    <source>
        <strain evidence="13">AG-1 IA</strain>
    </source>
</reference>
<dbReference type="SMART" id="SM00633">
    <property type="entry name" value="Glyco_10"/>
    <property type="match status" value="1"/>
</dbReference>
<dbReference type="Proteomes" id="UP000011668">
    <property type="component" value="Unassembled WGS sequence"/>
</dbReference>
<evidence type="ECO:0000256" key="7">
    <source>
        <dbReference type="ARBA" id="ARBA00023277"/>
    </source>
</evidence>
<dbReference type="InterPro" id="IPR001245">
    <property type="entry name" value="Ser-Thr/Tyr_kinase_cat_dom"/>
</dbReference>
<keyword evidence="9" id="KW-0624">Polysaccharide degradation</keyword>
<dbReference type="InterPro" id="IPR000719">
    <property type="entry name" value="Prot_kinase_dom"/>
</dbReference>
<dbReference type="OrthoDB" id="346907at2759"/>
<dbReference type="AlphaFoldDB" id="L8WU82"/>
<dbReference type="GO" id="GO:0004672">
    <property type="term" value="F:protein kinase activity"/>
    <property type="evidence" value="ECO:0007669"/>
    <property type="project" value="InterPro"/>
</dbReference>
<dbReference type="GO" id="GO:0031176">
    <property type="term" value="F:endo-1,4-beta-xylanase activity"/>
    <property type="evidence" value="ECO:0007669"/>
    <property type="project" value="UniProtKB-EC"/>
</dbReference>
<proteinExistence type="inferred from homology"/>
<dbReference type="GO" id="GO:0045493">
    <property type="term" value="P:xylan catabolic process"/>
    <property type="evidence" value="ECO:0007669"/>
    <property type="project" value="UniProtKB-KW"/>
</dbReference>
<evidence type="ECO:0000256" key="8">
    <source>
        <dbReference type="ARBA" id="ARBA00023295"/>
    </source>
</evidence>
<dbReference type="InterPro" id="IPR044846">
    <property type="entry name" value="GH10"/>
</dbReference>
<keyword evidence="8" id="KW-0326">Glycosidase</keyword>
<dbReference type="PROSITE" id="PS51760">
    <property type="entry name" value="GH10_2"/>
    <property type="match status" value="1"/>
</dbReference>
<dbReference type="EMBL" id="AFRT01001458">
    <property type="protein sequence ID" value="ELU40332.1"/>
    <property type="molecule type" value="Genomic_DNA"/>
</dbReference>
<comment type="catalytic activity">
    <reaction evidence="1">
        <text>Endohydrolysis of (1-&gt;4)-beta-D-xylosidic linkages in xylans.</text>
        <dbReference type="EC" id="3.2.1.8"/>
    </reaction>
</comment>
<keyword evidence="7" id="KW-0119">Carbohydrate metabolism</keyword>
<evidence type="ECO:0000313" key="12">
    <source>
        <dbReference type="EMBL" id="ELU40332.1"/>
    </source>
</evidence>
<dbReference type="Gene3D" id="1.10.510.10">
    <property type="entry name" value="Transferase(Phosphotransferase) domain 1"/>
    <property type="match status" value="2"/>
</dbReference>
<protein>
    <recommendedName>
        <fullName evidence="3">endo-1,4-beta-xylanase</fullName>
        <ecNumber evidence="3">3.2.1.8</ecNumber>
    </recommendedName>
</protein>
<evidence type="ECO:0000256" key="2">
    <source>
        <dbReference type="ARBA" id="ARBA00007495"/>
    </source>
</evidence>
<dbReference type="Pfam" id="PF07714">
    <property type="entry name" value="PK_Tyr_Ser-Thr"/>
    <property type="match status" value="2"/>
</dbReference>
<feature type="domain" description="GH10" evidence="11">
    <location>
        <begin position="204"/>
        <end position="493"/>
    </location>
</feature>
<evidence type="ECO:0000256" key="4">
    <source>
        <dbReference type="ARBA" id="ARBA00022651"/>
    </source>
</evidence>
<feature type="domain" description="Protein kinase" evidence="10">
    <location>
        <begin position="828"/>
        <end position="1135"/>
    </location>
</feature>
<keyword evidence="6 12" id="KW-0378">Hydrolase</keyword>
<dbReference type="Gene3D" id="3.20.20.80">
    <property type="entry name" value="Glycosidases"/>
    <property type="match status" value="1"/>
</dbReference>
<dbReference type="Pfam" id="PF00331">
    <property type="entry name" value="Glyco_hydro_10"/>
    <property type="match status" value="1"/>
</dbReference>
<dbReference type="PANTHER" id="PTHR31490">
    <property type="entry name" value="GLYCOSYL HYDROLASE"/>
    <property type="match status" value="1"/>
</dbReference>
<keyword evidence="5" id="KW-0732">Signal</keyword>
<dbReference type="SUPFAM" id="SSF51445">
    <property type="entry name" value="(Trans)glycosidases"/>
    <property type="match status" value="1"/>
</dbReference>